<evidence type="ECO:0000256" key="2">
    <source>
        <dbReference type="ARBA" id="ARBA00022741"/>
    </source>
</evidence>
<dbReference type="InterPro" id="IPR001806">
    <property type="entry name" value="Small_GTPase"/>
</dbReference>
<proteinExistence type="inferred from homology"/>
<dbReference type="GO" id="GO:0003924">
    <property type="term" value="F:GTPase activity"/>
    <property type="evidence" value="ECO:0007669"/>
    <property type="project" value="InterPro"/>
</dbReference>
<reference evidence="6" key="2">
    <citation type="submission" date="2022-08" db="EMBL/GenBank/DDBJ databases">
        <title>Novel sulphate-reducing endosymbionts in the free-living metamonad Anaeramoeba.</title>
        <authorList>
            <person name="Jerlstrom-Hultqvist J."/>
            <person name="Cepicka I."/>
            <person name="Gallot-Lavallee L."/>
            <person name="Salas-Leiva D."/>
            <person name="Curtis B.A."/>
            <person name="Zahonova K."/>
            <person name="Pipaliya S."/>
            <person name="Dacks J."/>
            <person name="Roger A.J."/>
        </authorList>
    </citation>
    <scope>NUCLEOTIDE SEQUENCE</scope>
    <source>
        <strain evidence="6">Busselton2</strain>
    </source>
</reference>
<dbReference type="GO" id="GO:0005525">
    <property type="term" value="F:GTP binding"/>
    <property type="evidence" value="ECO:0007669"/>
    <property type="project" value="UniProtKB-KW"/>
</dbReference>
<dbReference type="SMART" id="SM00175">
    <property type="entry name" value="RAB"/>
    <property type="match status" value="1"/>
</dbReference>
<evidence type="ECO:0000256" key="5">
    <source>
        <dbReference type="SAM" id="MobiDB-lite"/>
    </source>
</evidence>
<dbReference type="AlphaFoldDB" id="A0AAV7ZFQ0"/>
<dbReference type="PROSITE" id="PS51421">
    <property type="entry name" value="RAS"/>
    <property type="match status" value="1"/>
</dbReference>
<dbReference type="FunFam" id="3.40.50.300:FF:001129">
    <property type="entry name" value="ras-related protein Rab-44 isoform X2"/>
    <property type="match status" value="1"/>
</dbReference>
<name>A0AAV7ZFQ0_9EUKA</name>
<organism evidence="6 8">
    <name type="scientific">Anaeramoeba flamelloides</name>
    <dbReference type="NCBI Taxonomy" id="1746091"/>
    <lineage>
        <taxon>Eukaryota</taxon>
        <taxon>Metamonada</taxon>
        <taxon>Anaeramoebidae</taxon>
        <taxon>Anaeramoeba</taxon>
    </lineage>
</organism>
<evidence type="ECO:0000256" key="4">
    <source>
        <dbReference type="ARBA" id="ARBA00023288"/>
    </source>
</evidence>
<dbReference type="PROSITE" id="PS51420">
    <property type="entry name" value="RHO"/>
    <property type="match status" value="1"/>
</dbReference>
<accession>A0AAV7ZFQ0</accession>
<comment type="similarity">
    <text evidence="1">Belongs to the small GTPase superfamily. Rab family.</text>
</comment>
<reference evidence="7" key="1">
    <citation type="submission" date="2022-08" db="EMBL/GenBank/DDBJ databases">
        <title>Novel sulfate-reducing endosymbionts in the free-living metamonad Anaeramoeba.</title>
        <authorList>
            <person name="Jerlstrom-Hultqvist J."/>
            <person name="Cepicka I."/>
            <person name="Gallot-Lavallee L."/>
            <person name="Salas-Leiva D."/>
            <person name="Curtis B.A."/>
            <person name="Zahonova K."/>
            <person name="Pipaliya S."/>
            <person name="Dacks J."/>
            <person name="Roger A.J."/>
        </authorList>
    </citation>
    <scope>NUCLEOTIDE SEQUENCE</scope>
    <source>
        <strain evidence="7">Schooner1</strain>
    </source>
</reference>
<dbReference type="SUPFAM" id="SSF52540">
    <property type="entry name" value="P-loop containing nucleoside triphosphate hydrolases"/>
    <property type="match status" value="1"/>
</dbReference>
<dbReference type="Pfam" id="PF00071">
    <property type="entry name" value="Ras"/>
    <property type="match status" value="1"/>
</dbReference>
<evidence type="ECO:0000256" key="1">
    <source>
        <dbReference type="ARBA" id="ARBA00006270"/>
    </source>
</evidence>
<dbReference type="SMART" id="SM00176">
    <property type="entry name" value="RAN"/>
    <property type="match status" value="1"/>
</dbReference>
<dbReference type="Proteomes" id="UP001150062">
    <property type="component" value="Unassembled WGS sequence"/>
</dbReference>
<dbReference type="NCBIfam" id="TIGR00231">
    <property type="entry name" value="small_GTP"/>
    <property type="match status" value="1"/>
</dbReference>
<keyword evidence="3" id="KW-0342">GTP-binding</keyword>
<evidence type="ECO:0000313" key="8">
    <source>
        <dbReference type="Proteomes" id="UP001146793"/>
    </source>
</evidence>
<dbReference type="SMART" id="SM00174">
    <property type="entry name" value="RHO"/>
    <property type="match status" value="1"/>
</dbReference>
<dbReference type="PROSITE" id="PS51419">
    <property type="entry name" value="RAB"/>
    <property type="match status" value="1"/>
</dbReference>
<keyword evidence="2" id="KW-0547">Nucleotide-binding</keyword>
<comment type="caution">
    <text evidence="6">The sequence shown here is derived from an EMBL/GenBank/DDBJ whole genome shotgun (WGS) entry which is preliminary data.</text>
</comment>
<dbReference type="Gene3D" id="3.40.50.300">
    <property type="entry name" value="P-loop containing nucleotide triphosphate hydrolases"/>
    <property type="match status" value="1"/>
</dbReference>
<evidence type="ECO:0000313" key="7">
    <source>
        <dbReference type="EMBL" id="KAJ6227608.1"/>
    </source>
</evidence>
<evidence type="ECO:0000313" key="9">
    <source>
        <dbReference type="Proteomes" id="UP001150062"/>
    </source>
</evidence>
<dbReference type="InterPro" id="IPR027417">
    <property type="entry name" value="P-loop_NTPase"/>
</dbReference>
<dbReference type="PANTHER" id="PTHR47979">
    <property type="entry name" value="DRAB11-RELATED"/>
    <property type="match status" value="1"/>
</dbReference>
<dbReference type="InterPro" id="IPR050209">
    <property type="entry name" value="Rab_GTPases_membrane_traffic"/>
</dbReference>
<evidence type="ECO:0000313" key="6">
    <source>
        <dbReference type="EMBL" id="KAJ3439260.1"/>
    </source>
</evidence>
<gene>
    <name evidence="6" type="ORF">M0812_15284</name>
    <name evidence="7" type="ORF">M0813_09510</name>
</gene>
<dbReference type="SMART" id="SM00173">
    <property type="entry name" value="RAS"/>
    <property type="match status" value="1"/>
</dbReference>
<dbReference type="EMBL" id="JAOAOG010000333">
    <property type="protein sequence ID" value="KAJ6227608.1"/>
    <property type="molecule type" value="Genomic_DNA"/>
</dbReference>
<protein>
    <submittedName>
        <fullName evidence="6">Small gtp binding protein rab8</fullName>
    </submittedName>
</protein>
<dbReference type="EMBL" id="JANTQA010000032">
    <property type="protein sequence ID" value="KAJ3439260.1"/>
    <property type="molecule type" value="Genomic_DNA"/>
</dbReference>
<keyword evidence="9" id="KW-1185">Reference proteome</keyword>
<evidence type="ECO:0000256" key="3">
    <source>
        <dbReference type="ARBA" id="ARBA00023134"/>
    </source>
</evidence>
<dbReference type="CDD" id="cd00154">
    <property type="entry name" value="Rab"/>
    <property type="match status" value="1"/>
</dbReference>
<dbReference type="InterPro" id="IPR005225">
    <property type="entry name" value="Small_GTP-bd"/>
</dbReference>
<dbReference type="PRINTS" id="PR00449">
    <property type="entry name" value="RASTRNSFRMNG"/>
</dbReference>
<dbReference type="PROSITE" id="PS51417">
    <property type="entry name" value="ARF"/>
    <property type="match status" value="1"/>
</dbReference>
<keyword evidence="4" id="KW-0449">Lipoprotein</keyword>
<dbReference type="Proteomes" id="UP001146793">
    <property type="component" value="Unassembled WGS sequence"/>
</dbReference>
<feature type="region of interest" description="Disordered" evidence="5">
    <location>
        <begin position="189"/>
        <end position="212"/>
    </location>
</feature>
<sequence>MTNNEAKNEHLIKIQLVGNSGVGKTSLLAVFNEKEFELNNSTTHGVEFETKEITLGEKTVIAQIWDTGGQEAYRSIPKQYYRNSHGYLFVYDITDYKSFKEIASWQEDIFEICKPKAQFLLIGNKKDMEDDREVTTEEGKNYAKENNMSFLETSAKDNLNVEKAFIQVLEQCVENNIFDVLQATNDEKDSAKSGGLVLNDDDEKNNKGRKCC</sequence>